<dbReference type="PANTHER" id="PTHR10491:SF4">
    <property type="entry name" value="METHIONINE ADENOSYLTRANSFERASE 2 SUBUNIT BETA"/>
    <property type="match status" value="1"/>
</dbReference>
<dbReference type="InterPro" id="IPR005913">
    <property type="entry name" value="dTDP_dehydrorham_reduct"/>
</dbReference>
<evidence type="ECO:0000256" key="2">
    <source>
        <dbReference type="ARBA" id="ARBA00010944"/>
    </source>
</evidence>
<dbReference type="GO" id="GO:0008831">
    <property type="term" value="F:dTDP-4-dehydrorhamnose reductase activity"/>
    <property type="evidence" value="ECO:0007669"/>
    <property type="project" value="UniProtKB-EC"/>
</dbReference>
<comment type="function">
    <text evidence="6">Catalyzes the reduction of dTDP-6-deoxy-L-lyxo-4-hexulose to yield dTDP-L-rhamnose.</text>
</comment>
<comment type="caution">
    <text evidence="8">The sequence shown here is derived from an EMBL/GenBank/DDBJ whole genome shotgun (WGS) entry which is preliminary data.</text>
</comment>
<comment type="similarity">
    <text evidence="2 6">Belongs to the dTDP-4-dehydrorhamnose reductase family.</text>
</comment>
<dbReference type="Gene3D" id="3.40.50.720">
    <property type="entry name" value="NAD(P)-binding Rossmann-like Domain"/>
    <property type="match status" value="1"/>
</dbReference>
<evidence type="ECO:0000256" key="1">
    <source>
        <dbReference type="ARBA" id="ARBA00004781"/>
    </source>
</evidence>
<evidence type="ECO:0000313" key="8">
    <source>
        <dbReference type="EMBL" id="MBK1828263.1"/>
    </source>
</evidence>
<dbReference type="AlphaFoldDB" id="A0A934RCP1"/>
<comment type="catalytic activity">
    <reaction evidence="5">
        <text>dTDP-beta-L-rhamnose + NADP(+) = dTDP-4-dehydro-beta-L-rhamnose + NADPH + H(+)</text>
        <dbReference type="Rhea" id="RHEA:21796"/>
        <dbReference type="ChEBI" id="CHEBI:15378"/>
        <dbReference type="ChEBI" id="CHEBI:57510"/>
        <dbReference type="ChEBI" id="CHEBI:57783"/>
        <dbReference type="ChEBI" id="CHEBI:58349"/>
        <dbReference type="ChEBI" id="CHEBI:62830"/>
        <dbReference type="EC" id="1.1.1.133"/>
    </reaction>
</comment>
<keyword evidence="9" id="KW-1185">Reference proteome</keyword>
<evidence type="ECO:0000256" key="4">
    <source>
        <dbReference type="ARBA" id="ARBA00017099"/>
    </source>
</evidence>
<dbReference type="EC" id="1.1.1.133" evidence="3 6"/>
<proteinExistence type="inferred from homology"/>
<evidence type="ECO:0000259" key="7">
    <source>
        <dbReference type="Pfam" id="PF04321"/>
    </source>
</evidence>
<comment type="pathway">
    <text evidence="1 6">Carbohydrate biosynthesis; dTDP-L-rhamnose biosynthesis.</text>
</comment>
<evidence type="ECO:0000313" key="9">
    <source>
        <dbReference type="Proteomes" id="UP000658278"/>
    </source>
</evidence>
<sequence>MRIAVTGTGGRVGRALADRFGPRHEVIELPREVLDLSDPDAVGQVSAGGFDVLLHPAAMTSLEGCLDAPLLARQVNFEATARLARCCRKAGRRMIFFSTDYVLGGDEAGLHAEDEAVDPRSVYAMTKADAEEAVREEGGCVMRVSWVFGPERAAFPDQVVQRALAGESLAAVGDKTSLPCATRDLADWVERVVAEGCPAGILHACQGGGPTSWHGMAEFIVARLVERGELKEPVRVEEQRLDEMEVFRAVRPRHTAMSTARLTDLLGEAPRDWREALGDYVDGVSISR</sequence>
<organism evidence="8 9">
    <name type="scientific">Haloferula rosea</name>
    <dbReference type="NCBI Taxonomy" id="490093"/>
    <lineage>
        <taxon>Bacteria</taxon>
        <taxon>Pseudomonadati</taxon>
        <taxon>Verrucomicrobiota</taxon>
        <taxon>Verrucomicrobiia</taxon>
        <taxon>Verrucomicrobiales</taxon>
        <taxon>Verrucomicrobiaceae</taxon>
        <taxon>Haloferula</taxon>
    </lineage>
</organism>
<gene>
    <name evidence="8" type="ORF">JIN81_14610</name>
</gene>
<dbReference type="EMBL" id="JAENII010000012">
    <property type="protein sequence ID" value="MBK1828263.1"/>
    <property type="molecule type" value="Genomic_DNA"/>
</dbReference>
<dbReference type="SUPFAM" id="SSF51735">
    <property type="entry name" value="NAD(P)-binding Rossmann-fold domains"/>
    <property type="match status" value="1"/>
</dbReference>
<reference evidence="8" key="1">
    <citation type="submission" date="2021-01" db="EMBL/GenBank/DDBJ databases">
        <title>Modified the classification status of verrucomicrobia.</title>
        <authorList>
            <person name="Feng X."/>
        </authorList>
    </citation>
    <scope>NUCLEOTIDE SEQUENCE</scope>
    <source>
        <strain evidence="8">KCTC 22201</strain>
    </source>
</reference>
<dbReference type="RefSeq" id="WP_200281336.1">
    <property type="nucleotide sequence ID" value="NZ_JAENII010000012.1"/>
</dbReference>
<dbReference type="Proteomes" id="UP000658278">
    <property type="component" value="Unassembled WGS sequence"/>
</dbReference>
<dbReference type="PANTHER" id="PTHR10491">
    <property type="entry name" value="DTDP-4-DEHYDRORHAMNOSE REDUCTASE"/>
    <property type="match status" value="1"/>
</dbReference>
<evidence type="ECO:0000256" key="6">
    <source>
        <dbReference type="RuleBase" id="RU364082"/>
    </source>
</evidence>
<name>A0A934RCP1_9BACT</name>
<evidence type="ECO:0000256" key="3">
    <source>
        <dbReference type="ARBA" id="ARBA00012929"/>
    </source>
</evidence>
<dbReference type="Pfam" id="PF04321">
    <property type="entry name" value="RmlD_sub_bind"/>
    <property type="match status" value="1"/>
</dbReference>
<keyword evidence="6" id="KW-0521">NADP</keyword>
<dbReference type="InterPro" id="IPR029903">
    <property type="entry name" value="RmlD-like-bd"/>
</dbReference>
<feature type="domain" description="RmlD-like substrate binding" evidence="7">
    <location>
        <begin position="1"/>
        <end position="283"/>
    </location>
</feature>
<dbReference type="InterPro" id="IPR036291">
    <property type="entry name" value="NAD(P)-bd_dom_sf"/>
</dbReference>
<protein>
    <recommendedName>
        <fullName evidence="4 6">dTDP-4-dehydrorhamnose reductase</fullName>
        <ecNumber evidence="3 6">1.1.1.133</ecNumber>
    </recommendedName>
</protein>
<evidence type="ECO:0000256" key="5">
    <source>
        <dbReference type="ARBA" id="ARBA00048200"/>
    </source>
</evidence>
<accession>A0A934RCP1</accession>
<keyword evidence="6" id="KW-0560">Oxidoreductase</keyword>